<keyword evidence="1" id="KW-1133">Transmembrane helix</keyword>
<dbReference type="PANTHER" id="PTHR30273">
    <property type="entry name" value="PERIPLASMIC SIGNAL SENSOR AND SIGMA FACTOR ACTIVATOR FECR-RELATED"/>
    <property type="match status" value="1"/>
</dbReference>
<dbReference type="PANTHER" id="PTHR30273:SF2">
    <property type="entry name" value="PROTEIN FECR"/>
    <property type="match status" value="1"/>
</dbReference>
<dbReference type="InterPro" id="IPR032508">
    <property type="entry name" value="FecR_C"/>
</dbReference>
<keyword evidence="5" id="KW-1185">Reference proteome</keyword>
<evidence type="ECO:0000259" key="3">
    <source>
        <dbReference type="Pfam" id="PF16344"/>
    </source>
</evidence>
<feature type="domain" description="Protein FecR C-terminal" evidence="3">
    <location>
        <begin position="317"/>
        <end position="386"/>
    </location>
</feature>
<evidence type="ECO:0000259" key="2">
    <source>
        <dbReference type="Pfam" id="PF04773"/>
    </source>
</evidence>
<dbReference type="RefSeq" id="WP_068357325.1">
    <property type="nucleotide sequence ID" value="NZ_CP019337.1"/>
</dbReference>
<evidence type="ECO:0000313" key="5">
    <source>
        <dbReference type="Proteomes" id="UP000092612"/>
    </source>
</evidence>
<dbReference type="OrthoDB" id="649666at2"/>
<dbReference type="Proteomes" id="UP000092612">
    <property type="component" value="Unassembled WGS sequence"/>
</dbReference>
<dbReference type="KEGG" id="prn:BW723_06365"/>
<protein>
    <recommendedName>
        <fullName evidence="6">Anti-sigma factor</fullName>
    </recommendedName>
</protein>
<feature type="transmembrane region" description="Helical" evidence="1">
    <location>
        <begin position="81"/>
        <end position="101"/>
    </location>
</feature>
<keyword evidence="1" id="KW-0472">Membrane</keyword>
<dbReference type="AlphaFoldDB" id="A0A1B8U626"/>
<dbReference type="InterPro" id="IPR006860">
    <property type="entry name" value="FecR"/>
</dbReference>
<dbReference type="InterPro" id="IPR012373">
    <property type="entry name" value="Ferrdict_sens_TM"/>
</dbReference>
<dbReference type="Gene3D" id="3.55.50.30">
    <property type="match status" value="1"/>
</dbReference>
<dbReference type="GO" id="GO:0016989">
    <property type="term" value="F:sigma factor antagonist activity"/>
    <property type="evidence" value="ECO:0007669"/>
    <property type="project" value="TreeGrafter"/>
</dbReference>
<gene>
    <name evidence="4" type="ORF">LPB301_03125</name>
</gene>
<evidence type="ECO:0000256" key="1">
    <source>
        <dbReference type="SAM" id="Phobius"/>
    </source>
</evidence>
<keyword evidence="1" id="KW-0812">Transmembrane</keyword>
<evidence type="ECO:0008006" key="6">
    <source>
        <dbReference type="Google" id="ProtNLM"/>
    </source>
</evidence>
<dbReference type="Pfam" id="PF04773">
    <property type="entry name" value="FecR"/>
    <property type="match status" value="1"/>
</dbReference>
<dbReference type="EMBL" id="LSFL01000005">
    <property type="protein sequence ID" value="OBY67346.1"/>
    <property type="molecule type" value="Genomic_DNA"/>
</dbReference>
<proteinExistence type="predicted"/>
<sequence length="387" mass="44758">MFLFNKIVIISRRLASSLLKEESNSEFENSDLFSKKDKLYILNQLTDPSLIKERTKLKKQINKQADLEKVKNKITIPVKKLYWKYTVAASIVILLTTVYFFRASFFSENKDINTTIVENKIEIGKDKAILTLADGTNVSLEKGKSYQKNNISSDGEELVYNSAQITKPEIAYNYLTIPRGGQFFIKLSDGTKVWLNSDSKLKYPVTFVKNQTRKVELVYGEAYFNVSPSINHNGARFLVVNKNQEIEVLGTEFNIKSYKDDFNTATTLVEGKVTLNYEGKKQHLIPNQQSYLDYKTNTLTLKKVDVYNEISWKEGVFSFENKPLKDIMKVLARWYDMRVTFDNKNSQNIEFNGVLDKNQSIEEVLNIIKNFKVINNYIIKNKEVIIK</sequence>
<dbReference type="STRING" id="996801.BW723_06365"/>
<organism evidence="4 5">
    <name type="scientific">Polaribacter reichenbachii</name>
    <dbReference type="NCBI Taxonomy" id="996801"/>
    <lineage>
        <taxon>Bacteria</taxon>
        <taxon>Pseudomonadati</taxon>
        <taxon>Bacteroidota</taxon>
        <taxon>Flavobacteriia</taxon>
        <taxon>Flavobacteriales</taxon>
        <taxon>Flavobacteriaceae</taxon>
    </lineage>
</organism>
<comment type="caution">
    <text evidence="4">The sequence shown here is derived from an EMBL/GenBank/DDBJ whole genome shotgun (WGS) entry which is preliminary data.</text>
</comment>
<dbReference type="Pfam" id="PF16344">
    <property type="entry name" value="FecR_C"/>
    <property type="match status" value="1"/>
</dbReference>
<accession>A0A1B8U626</accession>
<dbReference type="Gene3D" id="2.60.120.1440">
    <property type="match status" value="1"/>
</dbReference>
<feature type="domain" description="FecR protein" evidence="2">
    <location>
        <begin position="179"/>
        <end position="273"/>
    </location>
</feature>
<reference evidence="5" key="1">
    <citation type="submission" date="2016-02" db="EMBL/GenBank/DDBJ databases">
        <title>Paenibacillus sp. LPB0068, isolated from Crassostrea gigas.</title>
        <authorList>
            <person name="Shin S.-K."/>
            <person name="Yi H."/>
        </authorList>
    </citation>
    <scope>NUCLEOTIDE SEQUENCE [LARGE SCALE GENOMIC DNA]</scope>
    <source>
        <strain evidence="5">KCTC 23969</strain>
    </source>
</reference>
<name>A0A1B8U626_9FLAO</name>
<evidence type="ECO:0000313" key="4">
    <source>
        <dbReference type="EMBL" id="OBY67346.1"/>
    </source>
</evidence>